<gene>
    <name evidence="1" type="ORF">WQ57_23435</name>
</gene>
<dbReference type="PATRIC" id="fig|1408103.3.peg.5053"/>
<sequence length="107" mass="12004">MMLIKLQRKVPAQTSQNEEPVRKIQPRVKVMTMMRMLQEVESEARKLALQGVLVAKQAGRVASLIRMQIEETKRKVRECSASSLQFIGPGDRTATLIERGGIICIVA</sequence>
<dbReference type="AlphaFoldDB" id="A0A0M2SIW0"/>
<evidence type="ECO:0000313" key="1">
    <source>
        <dbReference type="EMBL" id="KKK33576.1"/>
    </source>
</evidence>
<accession>A0A0M2SIW0</accession>
<dbReference type="OrthoDB" id="2838218at2"/>
<dbReference type="RefSeq" id="WP_046526064.1">
    <property type="nucleotide sequence ID" value="NZ_LAYY01000100.1"/>
</dbReference>
<dbReference type="Proteomes" id="UP000034166">
    <property type="component" value="Unassembled WGS sequence"/>
</dbReference>
<name>A0A0M2SIW0_9BACI</name>
<reference evidence="1 2" key="1">
    <citation type="submission" date="2015-04" db="EMBL/GenBank/DDBJ databases">
        <title>Taxonomic description and genome sequence of Bacillus campisalis sp. nov., a novel member of the genus Bacillus isolated from solar saltern.</title>
        <authorList>
            <person name="Mathan Kumar R."/>
            <person name="Kaur G."/>
            <person name="Kumar A."/>
            <person name="Singh N.K."/>
            <person name="Kaur N."/>
            <person name="Kumar N."/>
            <person name="Mayilraj S."/>
        </authorList>
    </citation>
    <scope>NUCLEOTIDE SEQUENCE [LARGE SCALE GENOMIC DNA]</scope>
    <source>
        <strain evidence="1 2">SA2-6</strain>
    </source>
</reference>
<dbReference type="EMBL" id="LAYY01000100">
    <property type="protein sequence ID" value="KKK33576.1"/>
    <property type="molecule type" value="Genomic_DNA"/>
</dbReference>
<organism evidence="1 2">
    <name type="scientific">Mesobacillus campisalis</name>
    <dbReference type="NCBI Taxonomy" id="1408103"/>
    <lineage>
        <taxon>Bacteria</taxon>
        <taxon>Bacillati</taxon>
        <taxon>Bacillota</taxon>
        <taxon>Bacilli</taxon>
        <taxon>Bacillales</taxon>
        <taxon>Bacillaceae</taxon>
        <taxon>Mesobacillus</taxon>
    </lineage>
</organism>
<protein>
    <submittedName>
        <fullName evidence="1">Uncharacterized protein</fullName>
    </submittedName>
</protein>
<comment type="caution">
    <text evidence="1">The sequence shown here is derived from an EMBL/GenBank/DDBJ whole genome shotgun (WGS) entry which is preliminary data.</text>
</comment>
<keyword evidence="2" id="KW-1185">Reference proteome</keyword>
<evidence type="ECO:0000313" key="2">
    <source>
        <dbReference type="Proteomes" id="UP000034166"/>
    </source>
</evidence>
<proteinExistence type="predicted"/>